<evidence type="ECO:0000256" key="3">
    <source>
        <dbReference type="SAM" id="MobiDB-lite"/>
    </source>
</evidence>
<dbReference type="Proteomes" id="UP000283895">
    <property type="component" value="Unassembled WGS sequence"/>
</dbReference>
<dbReference type="GO" id="GO:0006351">
    <property type="term" value="P:DNA-templated transcription"/>
    <property type="evidence" value="ECO:0007669"/>
    <property type="project" value="InterPro"/>
</dbReference>
<name>A0A423VVV8_9PEZI</name>
<evidence type="ECO:0000256" key="1">
    <source>
        <dbReference type="ARBA" id="ARBA00004123"/>
    </source>
</evidence>
<dbReference type="PANTHER" id="PTHR31001:SF90">
    <property type="entry name" value="CENTROMERE DNA-BINDING PROTEIN COMPLEX CBF3 SUBUNIT B"/>
    <property type="match status" value="1"/>
</dbReference>
<feature type="compositionally biased region" description="Low complexity" evidence="3">
    <location>
        <begin position="498"/>
        <end position="511"/>
    </location>
</feature>
<dbReference type="PANTHER" id="PTHR31001">
    <property type="entry name" value="UNCHARACTERIZED TRANSCRIPTIONAL REGULATORY PROTEIN"/>
    <property type="match status" value="1"/>
</dbReference>
<dbReference type="InterPro" id="IPR007219">
    <property type="entry name" value="XnlR_reg_dom"/>
</dbReference>
<feature type="region of interest" description="Disordered" evidence="3">
    <location>
        <begin position="498"/>
        <end position="532"/>
    </location>
</feature>
<evidence type="ECO:0000313" key="5">
    <source>
        <dbReference type="EMBL" id="ROV95207.1"/>
    </source>
</evidence>
<dbReference type="AlphaFoldDB" id="A0A423VVV8"/>
<accession>A0A423VVV8</accession>
<sequence length="578" mass="63795">MPDDYNTFTFRVASSGEISIPRQPSVRYIDLPSEEDALTLFKDFLVHTRSYNLSNMHSPTAHTMIEDIYTQLNQGHAVDLGSVALVLSFCAASAFFWDKDFQSAFDFLTEDNAAAQSHAWRRAAFDLLDQCQRTALKSLEAIHARLVLADLIYNMEGISSRFRYIQSGARAAAYELGLHVVDLPGNESSDSEFLRETKRRIWWYLATTDWLLSASGGPINKAYTVNPKHMRVNLPTYIPGSDQLIPLYGAWSEVVVLHMNVRIQVGQVCRQITDALPLGSGGIETLPYSRVAALDSLYEHILINIPSAFSKLDENYPDDEMARRVALQGSLGRMSLYARRARLLRPLLQANNLPRQFDTLRKTCLDSTEVVMDIASRILSDAVDSPASAGSRVATDSRRSPYRGGLLINHLFMACTVLATDPALRGDGPEGSPNTDAGTERRRAALANACRLLEKTGEKSAMAAGMVRSLVSVLRKHHVHVVETGGPGALGSRTFAMPDQKSAQKPQPQAPIEQQVTKEPQSFVASQQQPVPPDWGYEMVDPNGLSGIWNDFLGMNPADDGWQQLFTDLDSSAGGSIY</sequence>
<comment type="subcellular location">
    <subcellularLocation>
        <location evidence="1">Nucleus</location>
    </subcellularLocation>
</comment>
<comment type="caution">
    <text evidence="5">The sequence shown here is derived from an EMBL/GenBank/DDBJ whole genome shotgun (WGS) entry which is preliminary data.</text>
</comment>
<proteinExistence type="predicted"/>
<dbReference type="Pfam" id="PF04082">
    <property type="entry name" value="Fungal_trans"/>
    <property type="match status" value="1"/>
</dbReference>
<reference evidence="5 6" key="1">
    <citation type="submission" date="2015-09" db="EMBL/GenBank/DDBJ databases">
        <title>Host preference determinants of Valsa canker pathogens revealed by comparative genomics.</title>
        <authorList>
            <person name="Yin Z."/>
            <person name="Huang L."/>
        </authorList>
    </citation>
    <scope>NUCLEOTIDE SEQUENCE [LARGE SCALE GENOMIC DNA]</scope>
    <source>
        <strain evidence="5 6">03-1</strain>
    </source>
</reference>
<dbReference type="CDD" id="cd12148">
    <property type="entry name" value="fungal_TF_MHR"/>
    <property type="match status" value="1"/>
</dbReference>
<dbReference type="GO" id="GO:0008270">
    <property type="term" value="F:zinc ion binding"/>
    <property type="evidence" value="ECO:0007669"/>
    <property type="project" value="InterPro"/>
</dbReference>
<dbReference type="EMBL" id="LKEA01000037">
    <property type="protein sequence ID" value="ROV95207.1"/>
    <property type="molecule type" value="Genomic_DNA"/>
</dbReference>
<gene>
    <name evidence="5" type="ORF">VMCG_08564</name>
</gene>
<dbReference type="GO" id="GO:0003677">
    <property type="term" value="F:DNA binding"/>
    <property type="evidence" value="ECO:0007669"/>
    <property type="project" value="InterPro"/>
</dbReference>
<organism evidence="5 6">
    <name type="scientific">Cytospora schulzeri</name>
    <dbReference type="NCBI Taxonomy" id="448051"/>
    <lineage>
        <taxon>Eukaryota</taxon>
        <taxon>Fungi</taxon>
        <taxon>Dikarya</taxon>
        <taxon>Ascomycota</taxon>
        <taxon>Pezizomycotina</taxon>
        <taxon>Sordariomycetes</taxon>
        <taxon>Sordariomycetidae</taxon>
        <taxon>Diaporthales</taxon>
        <taxon>Cytosporaceae</taxon>
        <taxon>Cytospora</taxon>
    </lineage>
</organism>
<dbReference type="InterPro" id="IPR050613">
    <property type="entry name" value="Sec_Metabolite_Reg"/>
</dbReference>
<dbReference type="OrthoDB" id="3014581at2759"/>
<feature type="compositionally biased region" description="Polar residues" evidence="3">
    <location>
        <begin position="512"/>
        <end position="529"/>
    </location>
</feature>
<keyword evidence="6" id="KW-1185">Reference proteome</keyword>
<evidence type="ECO:0000313" key="6">
    <source>
        <dbReference type="Proteomes" id="UP000283895"/>
    </source>
</evidence>
<evidence type="ECO:0000259" key="4">
    <source>
        <dbReference type="Pfam" id="PF04082"/>
    </source>
</evidence>
<dbReference type="STRING" id="356882.A0A423VVV8"/>
<dbReference type="GO" id="GO:0005634">
    <property type="term" value="C:nucleus"/>
    <property type="evidence" value="ECO:0007669"/>
    <property type="project" value="UniProtKB-SubCell"/>
</dbReference>
<keyword evidence="2" id="KW-0539">Nucleus</keyword>
<feature type="domain" description="Xylanolytic transcriptional activator regulatory" evidence="4">
    <location>
        <begin position="66"/>
        <end position="215"/>
    </location>
</feature>
<evidence type="ECO:0000256" key="2">
    <source>
        <dbReference type="ARBA" id="ARBA00023242"/>
    </source>
</evidence>
<protein>
    <recommendedName>
        <fullName evidence="4">Xylanolytic transcriptional activator regulatory domain-containing protein</fullName>
    </recommendedName>
</protein>